<evidence type="ECO:0000313" key="3">
    <source>
        <dbReference type="Proteomes" id="UP000001058"/>
    </source>
</evidence>
<feature type="region of interest" description="Disordered" evidence="1">
    <location>
        <begin position="82"/>
        <end position="106"/>
    </location>
</feature>
<dbReference type="AlphaFoldDB" id="D8U5V7"/>
<gene>
    <name evidence="2" type="ORF">VOLCADRAFT_94828</name>
</gene>
<evidence type="ECO:0000256" key="1">
    <source>
        <dbReference type="SAM" id="MobiDB-lite"/>
    </source>
</evidence>
<sequence>MARRDQSDTVAGELRQSSETAADLANAMQDSIAATGAGSETASARDDVSPAHHKDAVPEGLRHTSEVAAELANRVFSAIRERLHFNHPDKSAPGHGSGSGSGSERQ</sequence>
<dbReference type="OrthoDB" id="548008at2759"/>
<name>D8U5V7_VOLCA</name>
<feature type="compositionally biased region" description="Basic and acidic residues" evidence="1">
    <location>
        <begin position="82"/>
        <end position="92"/>
    </location>
</feature>
<dbReference type="Proteomes" id="UP000001058">
    <property type="component" value="Unassembled WGS sequence"/>
</dbReference>
<feature type="region of interest" description="Disordered" evidence="1">
    <location>
        <begin position="1"/>
        <end position="65"/>
    </location>
</feature>
<keyword evidence="3" id="KW-1185">Reference proteome</keyword>
<dbReference type="GeneID" id="9625968"/>
<reference evidence="2 3" key="1">
    <citation type="journal article" date="2010" name="Science">
        <title>Genomic analysis of organismal complexity in the multicellular green alga Volvox carteri.</title>
        <authorList>
            <person name="Prochnik S.E."/>
            <person name="Umen J."/>
            <person name="Nedelcu A.M."/>
            <person name="Hallmann A."/>
            <person name="Miller S.M."/>
            <person name="Nishii I."/>
            <person name="Ferris P."/>
            <person name="Kuo A."/>
            <person name="Mitros T."/>
            <person name="Fritz-Laylin L.K."/>
            <person name="Hellsten U."/>
            <person name="Chapman J."/>
            <person name="Simakov O."/>
            <person name="Rensing S.A."/>
            <person name="Terry A."/>
            <person name="Pangilinan J."/>
            <person name="Kapitonov V."/>
            <person name="Jurka J."/>
            <person name="Salamov A."/>
            <person name="Shapiro H."/>
            <person name="Schmutz J."/>
            <person name="Grimwood J."/>
            <person name="Lindquist E."/>
            <person name="Lucas S."/>
            <person name="Grigoriev I.V."/>
            <person name="Schmitt R."/>
            <person name="Kirk D."/>
            <person name="Rokhsar D.S."/>
        </authorList>
    </citation>
    <scope>NUCLEOTIDE SEQUENCE [LARGE SCALE GENOMIC DNA]</scope>
    <source>
        <strain evidence="3">f. Nagariensis / Eve</strain>
    </source>
</reference>
<accession>D8U5V7</accession>
<protein>
    <submittedName>
        <fullName evidence="2">Uncharacterized protein</fullName>
    </submittedName>
</protein>
<evidence type="ECO:0000313" key="2">
    <source>
        <dbReference type="EMBL" id="EFJ44824.1"/>
    </source>
</evidence>
<feature type="compositionally biased region" description="Gly residues" evidence="1">
    <location>
        <begin position="95"/>
        <end position="106"/>
    </location>
</feature>
<dbReference type="RefSeq" id="XP_002954107.1">
    <property type="nucleotide sequence ID" value="XM_002954061.1"/>
</dbReference>
<dbReference type="EMBL" id="GL378361">
    <property type="protein sequence ID" value="EFJ44824.1"/>
    <property type="molecule type" value="Genomic_DNA"/>
</dbReference>
<organism evidence="3">
    <name type="scientific">Volvox carteri f. nagariensis</name>
    <dbReference type="NCBI Taxonomy" id="3068"/>
    <lineage>
        <taxon>Eukaryota</taxon>
        <taxon>Viridiplantae</taxon>
        <taxon>Chlorophyta</taxon>
        <taxon>core chlorophytes</taxon>
        <taxon>Chlorophyceae</taxon>
        <taxon>CS clade</taxon>
        <taxon>Chlamydomonadales</taxon>
        <taxon>Volvocaceae</taxon>
        <taxon>Volvox</taxon>
    </lineage>
</organism>
<feature type="compositionally biased region" description="Basic and acidic residues" evidence="1">
    <location>
        <begin position="43"/>
        <end position="65"/>
    </location>
</feature>
<proteinExistence type="predicted"/>
<dbReference type="KEGG" id="vcn:VOLCADRAFT_94828"/>
<feature type="compositionally biased region" description="Low complexity" evidence="1">
    <location>
        <begin position="33"/>
        <end position="42"/>
    </location>
</feature>
<dbReference type="InParanoid" id="D8U5V7"/>